<name>A0A819W8A2_9BILA</name>
<dbReference type="InterPro" id="IPR037293">
    <property type="entry name" value="Gal_Oxidase_central_sf"/>
</dbReference>
<dbReference type="InterPro" id="IPR006652">
    <property type="entry name" value="Kelch_1"/>
</dbReference>
<proteinExistence type="predicted"/>
<dbReference type="EMBL" id="CAJOAZ010005971">
    <property type="protein sequence ID" value="CAF4119275.1"/>
    <property type="molecule type" value="Genomic_DNA"/>
</dbReference>
<dbReference type="SMART" id="SM00612">
    <property type="entry name" value="Kelch"/>
    <property type="match status" value="1"/>
</dbReference>
<accession>A0A819W8A2</accession>
<dbReference type="Pfam" id="PF07646">
    <property type="entry name" value="Kelch_2"/>
    <property type="match status" value="1"/>
</dbReference>
<organism evidence="2 3">
    <name type="scientific">Adineta steineri</name>
    <dbReference type="NCBI Taxonomy" id="433720"/>
    <lineage>
        <taxon>Eukaryota</taxon>
        <taxon>Metazoa</taxon>
        <taxon>Spiralia</taxon>
        <taxon>Gnathifera</taxon>
        <taxon>Rotifera</taxon>
        <taxon>Eurotatoria</taxon>
        <taxon>Bdelloidea</taxon>
        <taxon>Adinetida</taxon>
        <taxon>Adinetidae</taxon>
        <taxon>Adineta</taxon>
    </lineage>
</organism>
<protein>
    <submittedName>
        <fullName evidence="2">Uncharacterized protein</fullName>
    </submittedName>
</protein>
<dbReference type="SUPFAM" id="SSF117281">
    <property type="entry name" value="Kelch motif"/>
    <property type="match status" value="1"/>
</dbReference>
<sequence>MTQGRYLHTASLLKSGKVLVSGGSSFTSEFSTDAELYDFSTGMWTNTSSMNYQRASHTATVLADGNVLVIGGNDVDHATAITPELYNSSMDVYMSTNNMKLK</sequence>
<keyword evidence="1" id="KW-0880">Kelch repeat</keyword>
<dbReference type="Gene3D" id="2.130.10.80">
    <property type="entry name" value="Galactose oxidase/kelch, beta-propeller"/>
    <property type="match status" value="1"/>
</dbReference>
<reference evidence="2" key="1">
    <citation type="submission" date="2021-02" db="EMBL/GenBank/DDBJ databases">
        <authorList>
            <person name="Nowell W R."/>
        </authorList>
    </citation>
    <scope>NUCLEOTIDE SEQUENCE</scope>
</reference>
<dbReference type="InterPro" id="IPR015915">
    <property type="entry name" value="Kelch-typ_b-propeller"/>
</dbReference>
<dbReference type="AlphaFoldDB" id="A0A819W8A2"/>
<dbReference type="Proteomes" id="UP000663844">
    <property type="component" value="Unassembled WGS sequence"/>
</dbReference>
<evidence type="ECO:0000313" key="2">
    <source>
        <dbReference type="EMBL" id="CAF4119275.1"/>
    </source>
</evidence>
<gene>
    <name evidence="2" type="ORF">OXD698_LOCUS36386</name>
</gene>
<dbReference type="InterPro" id="IPR011498">
    <property type="entry name" value="Kelch_2"/>
</dbReference>
<comment type="caution">
    <text evidence="2">The sequence shown here is derived from an EMBL/GenBank/DDBJ whole genome shotgun (WGS) entry which is preliminary data.</text>
</comment>
<evidence type="ECO:0000313" key="3">
    <source>
        <dbReference type="Proteomes" id="UP000663844"/>
    </source>
</evidence>
<evidence type="ECO:0000256" key="1">
    <source>
        <dbReference type="ARBA" id="ARBA00022441"/>
    </source>
</evidence>